<dbReference type="Pfam" id="PF07676">
    <property type="entry name" value="PD40"/>
    <property type="match status" value="3"/>
</dbReference>
<dbReference type="CDD" id="cd07185">
    <property type="entry name" value="OmpA_C-like"/>
    <property type="match status" value="1"/>
</dbReference>
<dbReference type="SUPFAM" id="SSF103088">
    <property type="entry name" value="OmpA-like"/>
    <property type="match status" value="1"/>
</dbReference>
<name>A0A2S6I3K0_9BACT</name>
<evidence type="ECO:0000256" key="3">
    <source>
        <dbReference type="ARBA" id="ARBA00023237"/>
    </source>
</evidence>
<dbReference type="GO" id="GO:0009279">
    <property type="term" value="C:cell outer membrane"/>
    <property type="evidence" value="ECO:0007669"/>
    <property type="project" value="UniProtKB-SubCell"/>
</dbReference>
<accession>A0A2S6I3K0</accession>
<dbReference type="SMART" id="SM00028">
    <property type="entry name" value="TPR"/>
    <property type="match status" value="3"/>
</dbReference>
<protein>
    <submittedName>
        <fullName evidence="7">WD40 repeat protein</fullName>
    </submittedName>
</protein>
<dbReference type="Proteomes" id="UP000237662">
    <property type="component" value="Unassembled WGS sequence"/>
</dbReference>
<evidence type="ECO:0000256" key="2">
    <source>
        <dbReference type="ARBA" id="ARBA00023136"/>
    </source>
</evidence>
<feature type="repeat" description="TPR" evidence="4">
    <location>
        <begin position="98"/>
        <end position="131"/>
    </location>
</feature>
<dbReference type="PROSITE" id="PS51123">
    <property type="entry name" value="OMPA_2"/>
    <property type="match status" value="1"/>
</dbReference>
<evidence type="ECO:0000256" key="5">
    <source>
        <dbReference type="PROSITE-ProRule" id="PRU00473"/>
    </source>
</evidence>
<keyword evidence="4" id="KW-0802">TPR repeat</keyword>
<feature type="domain" description="OmpA-like" evidence="6">
    <location>
        <begin position="538"/>
        <end position="650"/>
    </location>
</feature>
<dbReference type="InterPro" id="IPR011990">
    <property type="entry name" value="TPR-like_helical_dom_sf"/>
</dbReference>
<dbReference type="PRINTS" id="PR01021">
    <property type="entry name" value="OMPADOMAIN"/>
</dbReference>
<proteinExistence type="predicted"/>
<evidence type="ECO:0000313" key="8">
    <source>
        <dbReference type="Proteomes" id="UP000237662"/>
    </source>
</evidence>
<dbReference type="InterPro" id="IPR019734">
    <property type="entry name" value="TPR_rpt"/>
</dbReference>
<dbReference type="InterPro" id="IPR006665">
    <property type="entry name" value="OmpA-like"/>
</dbReference>
<gene>
    <name evidence="7" type="ORF">CLV84_2542</name>
</gene>
<keyword evidence="2 5" id="KW-0472">Membrane</keyword>
<reference evidence="7 8" key="1">
    <citation type="submission" date="2018-02" db="EMBL/GenBank/DDBJ databases">
        <title>Genomic Encyclopedia of Archaeal and Bacterial Type Strains, Phase II (KMG-II): from individual species to whole genera.</title>
        <authorList>
            <person name="Goeker M."/>
        </authorList>
    </citation>
    <scope>NUCLEOTIDE SEQUENCE [LARGE SCALE GENOMIC DNA]</scope>
    <source>
        <strain evidence="7 8">DSM 29526</strain>
    </source>
</reference>
<dbReference type="OrthoDB" id="9809364at2"/>
<sequence>MRTAHLIVLALILFGSRSVFGQSRDRLRAVEAFDDGMQYILDGKLSRAAKRLQQAADYDPTFLPGVRSLGTVCGLQKDFDCAIESYRTVLEADSTFSRLLYFQLGEAYLQAGDARQALDYFQRFQALQDRDRGAFGLMGDQEMATEQRIVDQDLDRSILSAQISADSTNYVNATNLLNMGAPINSEDNDYFPFFTNDLTGVLYTRQESRGDEDLITAKRRGTTGKFRTSRFGTFNTQQPEGMCTLVRDGETIFFTLCHENEGGGGCDIHSGVLIDGRIEHTEQLPNYLNSPTWDSQAAISCDGRQLFFASTRPGGIGGSDLYRCYRLPDGSWSEPINLGAGVNTPYDEEAPFLSNDAETLYFSSMGHESLGDQDIFYSRWDPSRERWSKAMNIGPPVNSPARELGFHLSADGRQGFFASDRAGGMGGLDIYSFTLNEELTGKEVTYVSGFVTDSLTGEPIANQEVPVAGGDVFRTNYAGRFFICAPPDAPLTLQVDNAAYDPYRHTFSIPRWDNTTPYRINLPLTKSGAPPPPEPEVKPRETYTETLQALFAFEEYELTSEQQSALRVFADSLDRERIASIALIGFTDETGAVDYNMRLSQNRAEAVGAYLRKLGINPALIVIEEGKGEIAGQREKKLNRRVDIVVTMYGG</sequence>
<dbReference type="SUPFAM" id="SSF82171">
    <property type="entry name" value="DPP6 N-terminal domain-like"/>
    <property type="match status" value="1"/>
</dbReference>
<dbReference type="InterPro" id="IPR011042">
    <property type="entry name" value="6-blade_b-propeller_TolB-like"/>
</dbReference>
<keyword evidence="3" id="KW-0998">Cell outer membrane</keyword>
<dbReference type="PANTHER" id="PTHR30329">
    <property type="entry name" value="STATOR ELEMENT OF FLAGELLAR MOTOR COMPLEX"/>
    <property type="match status" value="1"/>
</dbReference>
<dbReference type="PANTHER" id="PTHR30329:SF21">
    <property type="entry name" value="LIPOPROTEIN YIAD-RELATED"/>
    <property type="match status" value="1"/>
</dbReference>
<dbReference type="InterPro" id="IPR006664">
    <property type="entry name" value="OMP_bac"/>
</dbReference>
<comment type="subcellular location">
    <subcellularLocation>
        <location evidence="1">Cell outer membrane</location>
    </subcellularLocation>
</comment>
<dbReference type="Pfam" id="PF00691">
    <property type="entry name" value="OmpA"/>
    <property type="match status" value="1"/>
</dbReference>
<evidence type="ECO:0000256" key="4">
    <source>
        <dbReference type="PROSITE-ProRule" id="PRU00339"/>
    </source>
</evidence>
<evidence type="ECO:0000256" key="1">
    <source>
        <dbReference type="ARBA" id="ARBA00004442"/>
    </source>
</evidence>
<dbReference type="Gene3D" id="2.60.40.1120">
    <property type="entry name" value="Carboxypeptidase-like, regulatory domain"/>
    <property type="match status" value="1"/>
</dbReference>
<evidence type="ECO:0000313" key="7">
    <source>
        <dbReference type="EMBL" id="PPK85639.1"/>
    </source>
</evidence>
<dbReference type="SUPFAM" id="SSF48452">
    <property type="entry name" value="TPR-like"/>
    <property type="match status" value="1"/>
</dbReference>
<dbReference type="Gene3D" id="1.25.40.10">
    <property type="entry name" value="Tetratricopeptide repeat domain"/>
    <property type="match status" value="1"/>
</dbReference>
<dbReference type="SUPFAM" id="SSF49464">
    <property type="entry name" value="Carboxypeptidase regulatory domain-like"/>
    <property type="match status" value="1"/>
</dbReference>
<dbReference type="Gene3D" id="2.120.10.30">
    <property type="entry name" value="TolB, C-terminal domain"/>
    <property type="match status" value="1"/>
</dbReference>
<evidence type="ECO:0000259" key="6">
    <source>
        <dbReference type="PROSITE" id="PS51123"/>
    </source>
</evidence>
<dbReference type="InterPro" id="IPR050330">
    <property type="entry name" value="Bact_OuterMem_StrucFunc"/>
</dbReference>
<dbReference type="InterPro" id="IPR036737">
    <property type="entry name" value="OmpA-like_sf"/>
</dbReference>
<dbReference type="EMBL" id="PTJC01000006">
    <property type="protein sequence ID" value="PPK85639.1"/>
    <property type="molecule type" value="Genomic_DNA"/>
</dbReference>
<comment type="caution">
    <text evidence="7">The sequence shown here is derived from an EMBL/GenBank/DDBJ whole genome shotgun (WGS) entry which is preliminary data.</text>
</comment>
<keyword evidence="8" id="KW-1185">Reference proteome</keyword>
<dbReference type="AlphaFoldDB" id="A0A2S6I3K0"/>
<dbReference type="InterPro" id="IPR008969">
    <property type="entry name" value="CarboxyPept-like_regulatory"/>
</dbReference>
<dbReference type="PROSITE" id="PS50005">
    <property type="entry name" value="TPR"/>
    <property type="match status" value="1"/>
</dbReference>
<organism evidence="7 8">
    <name type="scientific">Neolewinella xylanilytica</name>
    <dbReference type="NCBI Taxonomy" id="1514080"/>
    <lineage>
        <taxon>Bacteria</taxon>
        <taxon>Pseudomonadati</taxon>
        <taxon>Bacteroidota</taxon>
        <taxon>Saprospiria</taxon>
        <taxon>Saprospirales</taxon>
        <taxon>Lewinellaceae</taxon>
        <taxon>Neolewinella</taxon>
    </lineage>
</organism>
<dbReference type="Gene3D" id="3.30.1330.60">
    <property type="entry name" value="OmpA-like domain"/>
    <property type="match status" value="1"/>
</dbReference>
<dbReference type="InterPro" id="IPR011659">
    <property type="entry name" value="WD40"/>
</dbReference>